<reference evidence="2" key="1">
    <citation type="submission" date="2021-02" db="EMBL/GenBank/DDBJ databases">
        <authorList>
            <person name="Nowell W R."/>
        </authorList>
    </citation>
    <scope>NUCLEOTIDE SEQUENCE</scope>
</reference>
<comment type="caution">
    <text evidence="2">The sequence shown here is derived from an EMBL/GenBank/DDBJ whole genome shotgun (WGS) entry which is preliminary data.</text>
</comment>
<dbReference type="InterPro" id="IPR001299">
    <property type="entry name" value="Ependymin"/>
</dbReference>
<proteinExistence type="predicted"/>
<gene>
    <name evidence="2" type="ORF">EDS130_LOCUS27434</name>
</gene>
<dbReference type="GO" id="GO:0007160">
    <property type="term" value="P:cell-matrix adhesion"/>
    <property type="evidence" value="ECO:0007669"/>
    <property type="project" value="InterPro"/>
</dbReference>
<name>A0A814Z886_ADIRI</name>
<evidence type="ECO:0000313" key="3">
    <source>
        <dbReference type="Proteomes" id="UP000663852"/>
    </source>
</evidence>
<evidence type="ECO:0000313" key="2">
    <source>
        <dbReference type="EMBL" id="CAF1240550.1"/>
    </source>
</evidence>
<protein>
    <submittedName>
        <fullName evidence="2">Uncharacterized protein</fullName>
    </submittedName>
</protein>
<dbReference type="PANTHER" id="PTHR10697">
    <property type="entry name" value="MAMMALIAN EPENDYMIN-RELATED PROTEIN 1"/>
    <property type="match status" value="1"/>
</dbReference>
<dbReference type="EMBL" id="CAJNOJ010000173">
    <property type="protein sequence ID" value="CAF1240550.1"/>
    <property type="molecule type" value="Genomic_DNA"/>
</dbReference>
<dbReference type="GO" id="GO:0005509">
    <property type="term" value="F:calcium ion binding"/>
    <property type="evidence" value="ECO:0007669"/>
    <property type="project" value="InterPro"/>
</dbReference>
<dbReference type="GO" id="GO:0005764">
    <property type="term" value="C:lysosome"/>
    <property type="evidence" value="ECO:0007669"/>
    <property type="project" value="TreeGrafter"/>
</dbReference>
<dbReference type="AlphaFoldDB" id="A0A814Z886"/>
<accession>A0A814Z886</accession>
<keyword evidence="1" id="KW-0812">Transmembrane</keyword>
<keyword evidence="1" id="KW-1133">Transmembrane helix</keyword>
<organism evidence="2 3">
    <name type="scientific">Adineta ricciae</name>
    <name type="common">Rotifer</name>
    <dbReference type="NCBI Taxonomy" id="249248"/>
    <lineage>
        <taxon>Eukaryota</taxon>
        <taxon>Metazoa</taxon>
        <taxon>Spiralia</taxon>
        <taxon>Gnathifera</taxon>
        <taxon>Rotifera</taxon>
        <taxon>Eurotatoria</taxon>
        <taxon>Bdelloidea</taxon>
        <taxon>Adinetida</taxon>
        <taxon>Adinetidae</taxon>
        <taxon>Adineta</taxon>
    </lineage>
</organism>
<evidence type="ECO:0000256" key="1">
    <source>
        <dbReference type="SAM" id="Phobius"/>
    </source>
</evidence>
<dbReference type="GO" id="GO:0005576">
    <property type="term" value="C:extracellular region"/>
    <property type="evidence" value="ECO:0007669"/>
    <property type="project" value="InterPro"/>
</dbReference>
<dbReference type="Pfam" id="PF00811">
    <property type="entry name" value="Ependymin"/>
    <property type="match status" value="1"/>
</dbReference>
<sequence length="228" mass="25867">MYQYGLIRYTYTHLRYEILIMFHYVVYITISLLVSNGYGRSIRAAVKEPERCCWMRQYNADAVTRIYIRSTDGSVEETIGSNTLSYDADRGLIGIKGEVLTMSSGASYSMWSIQSFNDNQTYIIDEASKSCSAVPFSEQTMRCIPSWASYVNESTTEFNGKTIVSDTWLIEKDGVSAYTTVSRDGQCIPLRAQLRVPAARMISIQELTRFEPNIKDPSIMDIPIQCLV</sequence>
<keyword evidence="1" id="KW-0472">Membrane</keyword>
<dbReference type="PANTHER" id="PTHR10697:SF1">
    <property type="entry name" value="MAMMALIAN EPENDYMIN-RELATED PROTEIN 1"/>
    <property type="match status" value="1"/>
</dbReference>
<dbReference type="Proteomes" id="UP000663852">
    <property type="component" value="Unassembled WGS sequence"/>
</dbReference>
<feature type="transmembrane region" description="Helical" evidence="1">
    <location>
        <begin position="20"/>
        <end position="39"/>
    </location>
</feature>